<gene>
    <name evidence="1" type="ordered locus">Dtox_1992</name>
</gene>
<sequence length="58" mass="6970">MTKAKDMNQAQIAHTFCSWCNYRLFVAGYDYWGCKMDEKKKDEECLYKLAIQKDEKNH</sequence>
<dbReference type="EMBL" id="CP001720">
    <property type="protein sequence ID" value="ACV62827.1"/>
    <property type="molecule type" value="Genomic_DNA"/>
</dbReference>
<protein>
    <submittedName>
        <fullName evidence="1">Uncharacterized protein</fullName>
    </submittedName>
</protein>
<reference evidence="1 2" key="1">
    <citation type="journal article" date="2009" name="Stand. Genomic Sci.">
        <title>Complete genome sequence of Desulfotomaculum acetoxidans type strain (5575).</title>
        <authorList>
            <person name="Spring S."/>
            <person name="Lapidus A."/>
            <person name="Schroder M."/>
            <person name="Gleim D."/>
            <person name="Sims D."/>
            <person name="Meincke L."/>
            <person name="Glavina Del Rio T."/>
            <person name="Tice H."/>
            <person name="Copeland A."/>
            <person name="Cheng J.F."/>
            <person name="Lucas S."/>
            <person name="Chen F."/>
            <person name="Nolan M."/>
            <person name="Bruce D."/>
            <person name="Goodwin L."/>
            <person name="Pitluck S."/>
            <person name="Ivanova N."/>
            <person name="Mavromatis K."/>
            <person name="Mikhailova N."/>
            <person name="Pati A."/>
            <person name="Chen A."/>
            <person name="Palaniappan K."/>
            <person name="Land M."/>
            <person name="Hauser L."/>
            <person name="Chang Y.J."/>
            <person name="Jeffries C.D."/>
            <person name="Chain P."/>
            <person name="Saunders E."/>
            <person name="Brettin T."/>
            <person name="Detter J.C."/>
            <person name="Goker M."/>
            <person name="Bristow J."/>
            <person name="Eisen J.A."/>
            <person name="Markowitz V."/>
            <person name="Hugenholtz P."/>
            <person name="Kyrpides N.C."/>
            <person name="Klenk H.P."/>
            <person name="Han C."/>
        </authorList>
    </citation>
    <scope>NUCLEOTIDE SEQUENCE [LARGE SCALE GENOMIC DNA]</scope>
    <source>
        <strain evidence="2">ATCC 49208 / DSM 771 / VKM B-1644</strain>
    </source>
</reference>
<dbReference type="RefSeq" id="WP_015757532.1">
    <property type="nucleotide sequence ID" value="NC_013216.1"/>
</dbReference>
<proteinExistence type="predicted"/>
<dbReference type="AlphaFoldDB" id="C8VYE6"/>
<name>C8VYE6_DESAS</name>
<accession>C8VYE6</accession>
<dbReference type="KEGG" id="dae:Dtox_1992"/>
<dbReference type="Proteomes" id="UP000002217">
    <property type="component" value="Chromosome"/>
</dbReference>
<dbReference type="OrthoDB" id="1809654at2"/>
<evidence type="ECO:0000313" key="1">
    <source>
        <dbReference type="EMBL" id="ACV62827.1"/>
    </source>
</evidence>
<organism evidence="1 2">
    <name type="scientific">Desulfofarcimen acetoxidans (strain ATCC 49208 / DSM 771 / KCTC 5769 / VKM B-1644 / 5575)</name>
    <name type="common">Desulfotomaculum acetoxidans</name>
    <dbReference type="NCBI Taxonomy" id="485916"/>
    <lineage>
        <taxon>Bacteria</taxon>
        <taxon>Bacillati</taxon>
        <taxon>Bacillota</taxon>
        <taxon>Clostridia</taxon>
        <taxon>Eubacteriales</taxon>
        <taxon>Peptococcaceae</taxon>
        <taxon>Desulfofarcimen</taxon>
    </lineage>
</organism>
<evidence type="ECO:0000313" key="2">
    <source>
        <dbReference type="Proteomes" id="UP000002217"/>
    </source>
</evidence>
<dbReference type="HOGENOM" id="CLU_2971958_0_0_9"/>
<keyword evidence="2" id="KW-1185">Reference proteome</keyword>